<comment type="similarity">
    <text evidence="2 8">Belongs to the class-V pyridoxal-phosphate-dependent aminotransferase family. Csd subfamily.</text>
</comment>
<organism evidence="10 11">
    <name type="scientific">Holdemanella biformis</name>
    <dbReference type="NCBI Taxonomy" id="1735"/>
    <lineage>
        <taxon>Bacteria</taxon>
        <taxon>Bacillati</taxon>
        <taxon>Bacillota</taxon>
        <taxon>Erysipelotrichia</taxon>
        <taxon>Erysipelotrichales</taxon>
        <taxon>Erysipelotrichaceae</taxon>
        <taxon>Holdemanella</taxon>
    </lineage>
</organism>
<sequence length="413" mass="45707">MDISKIRKDFPILTRTMSNKPLVYLDNGATTLKPQPVIDAVVNYYTYLGANAHRGDYEMSAQVDSAFEGARCRTQKFLNAKYKEEIVFTSGSSEGLNLVAMMVTQQLLNEGDVILSDESEHASSILPWMQAGKKKGTKIDYIPLDEEGKITVENFKRVLTDKVKVVAIAMVSNVLGFVAPVKEIAKICHERGILLVIDGAQSTPHLDIDVQDLDCDFYAFSAHKMCGPTGVGALYGKKKWLDQLEPIFYGGESNARFDKSCSLTLKETPLKFESGTQPIEGVIGMAAAMDYLDSIGKENIHAHEVELKEYFLEKAKALGNIVVYNENAKSGIVTFNVKDKDQMIFAQDVASYLNTFGIAVRSGQHCAKLLPDVLKTPGTCRASFYLYNTKEEVDQLIDALKNATVENCVSIFF</sequence>
<dbReference type="GeneID" id="66579777"/>
<dbReference type="EC" id="2.8.1.7" evidence="3 8"/>
<dbReference type="PIRSF" id="PIRSF005572">
    <property type="entry name" value="NifS"/>
    <property type="match status" value="1"/>
</dbReference>
<dbReference type="InterPro" id="IPR020578">
    <property type="entry name" value="Aminotrans_V_PyrdxlP_BS"/>
</dbReference>
<dbReference type="NCBIfam" id="TIGR01979">
    <property type="entry name" value="sufS"/>
    <property type="match status" value="1"/>
</dbReference>
<evidence type="ECO:0000256" key="2">
    <source>
        <dbReference type="ARBA" id="ARBA00010447"/>
    </source>
</evidence>
<dbReference type="GO" id="GO:0006534">
    <property type="term" value="P:cysteine metabolic process"/>
    <property type="evidence" value="ECO:0007669"/>
    <property type="project" value="UniProtKB-UniRule"/>
</dbReference>
<dbReference type="Gene3D" id="3.90.1150.10">
    <property type="entry name" value="Aspartate Aminotransferase, domain 1"/>
    <property type="match status" value="1"/>
</dbReference>
<feature type="domain" description="Aminotransferase class V" evidence="9">
    <location>
        <begin position="23"/>
        <end position="396"/>
    </location>
</feature>
<dbReference type="CDD" id="cd06453">
    <property type="entry name" value="SufS_like"/>
    <property type="match status" value="1"/>
</dbReference>
<dbReference type="EMBL" id="QRYQ01000014">
    <property type="protein sequence ID" value="RGU90953.1"/>
    <property type="molecule type" value="Genomic_DNA"/>
</dbReference>
<comment type="function">
    <text evidence="8">Catalyzes the removal of elemental sulfur and selenium atoms from L-cysteine, L-cystine, L-selenocysteine, and L-selenocystine to produce L-alanine.</text>
</comment>
<proteinExistence type="inferred from homology"/>
<evidence type="ECO:0000256" key="1">
    <source>
        <dbReference type="ARBA" id="ARBA00001933"/>
    </source>
</evidence>
<evidence type="ECO:0000256" key="4">
    <source>
        <dbReference type="ARBA" id="ARBA00022679"/>
    </source>
</evidence>
<dbReference type="InterPro" id="IPR015422">
    <property type="entry name" value="PyrdxlP-dep_Trfase_small"/>
</dbReference>
<dbReference type="InterPro" id="IPR010970">
    <property type="entry name" value="Cys_dSase_SufS"/>
</dbReference>
<dbReference type="AlphaFoldDB" id="A0A395W621"/>
<accession>A0A395W621</accession>
<dbReference type="GO" id="GO:0031071">
    <property type="term" value="F:cysteine desulfurase activity"/>
    <property type="evidence" value="ECO:0007669"/>
    <property type="project" value="UniProtKB-UniRule"/>
</dbReference>
<name>A0A395W621_9FIRM</name>
<dbReference type="RefSeq" id="WP_003864062.1">
    <property type="nucleotide sequence ID" value="NZ_CABLCL010000021.1"/>
</dbReference>
<comment type="catalytic activity">
    <reaction evidence="6 8">
        <text>(sulfur carrier)-H + L-cysteine = (sulfur carrier)-SH + L-alanine</text>
        <dbReference type="Rhea" id="RHEA:43892"/>
        <dbReference type="Rhea" id="RHEA-COMP:14737"/>
        <dbReference type="Rhea" id="RHEA-COMP:14739"/>
        <dbReference type="ChEBI" id="CHEBI:29917"/>
        <dbReference type="ChEBI" id="CHEBI:35235"/>
        <dbReference type="ChEBI" id="CHEBI:57972"/>
        <dbReference type="ChEBI" id="CHEBI:64428"/>
        <dbReference type="EC" id="2.8.1.7"/>
    </reaction>
</comment>
<evidence type="ECO:0000313" key="11">
    <source>
        <dbReference type="Proteomes" id="UP000265489"/>
    </source>
</evidence>
<dbReference type="GO" id="GO:0030170">
    <property type="term" value="F:pyridoxal phosphate binding"/>
    <property type="evidence" value="ECO:0007669"/>
    <property type="project" value="UniProtKB-UniRule"/>
</dbReference>
<evidence type="ECO:0000256" key="6">
    <source>
        <dbReference type="ARBA" id="ARBA00050776"/>
    </source>
</evidence>
<dbReference type="Gene3D" id="3.40.640.10">
    <property type="entry name" value="Type I PLP-dependent aspartate aminotransferase-like (Major domain)"/>
    <property type="match status" value="1"/>
</dbReference>
<evidence type="ECO:0000256" key="3">
    <source>
        <dbReference type="ARBA" id="ARBA00012239"/>
    </source>
</evidence>
<dbReference type="SUPFAM" id="SSF53383">
    <property type="entry name" value="PLP-dependent transferases"/>
    <property type="match status" value="1"/>
</dbReference>
<evidence type="ECO:0000256" key="8">
    <source>
        <dbReference type="RuleBase" id="RU004506"/>
    </source>
</evidence>
<dbReference type="PANTHER" id="PTHR43586">
    <property type="entry name" value="CYSTEINE DESULFURASE"/>
    <property type="match status" value="1"/>
</dbReference>
<keyword evidence="5 8" id="KW-0663">Pyridoxal phosphate</keyword>
<evidence type="ECO:0000256" key="7">
    <source>
        <dbReference type="RuleBase" id="RU004504"/>
    </source>
</evidence>
<dbReference type="InterPro" id="IPR015421">
    <property type="entry name" value="PyrdxlP-dep_Trfase_major"/>
</dbReference>
<dbReference type="Pfam" id="PF00266">
    <property type="entry name" value="Aminotran_5"/>
    <property type="match status" value="1"/>
</dbReference>
<dbReference type="PANTHER" id="PTHR43586:SF8">
    <property type="entry name" value="CYSTEINE DESULFURASE 1, CHLOROPLASTIC"/>
    <property type="match status" value="1"/>
</dbReference>
<evidence type="ECO:0000256" key="5">
    <source>
        <dbReference type="ARBA" id="ARBA00022898"/>
    </source>
</evidence>
<reference evidence="10 11" key="1">
    <citation type="submission" date="2018-08" db="EMBL/GenBank/DDBJ databases">
        <title>A genome reference for cultivated species of the human gut microbiota.</title>
        <authorList>
            <person name="Zou Y."/>
            <person name="Xue W."/>
            <person name="Luo G."/>
        </authorList>
    </citation>
    <scope>NUCLEOTIDE SEQUENCE [LARGE SCALE GENOMIC DNA]</scope>
    <source>
        <strain evidence="10 11">AF15-20</strain>
    </source>
</reference>
<comment type="cofactor">
    <cofactor evidence="1 7">
        <name>pyridoxal 5'-phosphate</name>
        <dbReference type="ChEBI" id="CHEBI:597326"/>
    </cofactor>
</comment>
<evidence type="ECO:0000259" key="9">
    <source>
        <dbReference type="Pfam" id="PF00266"/>
    </source>
</evidence>
<dbReference type="PROSITE" id="PS00595">
    <property type="entry name" value="AA_TRANSFER_CLASS_5"/>
    <property type="match status" value="1"/>
</dbReference>
<dbReference type="InterPro" id="IPR000192">
    <property type="entry name" value="Aminotrans_V_dom"/>
</dbReference>
<dbReference type="InterPro" id="IPR015424">
    <property type="entry name" value="PyrdxlP-dep_Trfase"/>
</dbReference>
<comment type="caution">
    <text evidence="10">The sequence shown here is derived from an EMBL/GenBank/DDBJ whole genome shotgun (WGS) entry which is preliminary data.</text>
</comment>
<evidence type="ECO:0000313" key="10">
    <source>
        <dbReference type="EMBL" id="RGU90953.1"/>
    </source>
</evidence>
<keyword evidence="4 8" id="KW-0808">Transferase</keyword>
<gene>
    <name evidence="10" type="primary">sufS</name>
    <name evidence="10" type="ORF">DWW32_07880</name>
</gene>
<protein>
    <recommendedName>
        <fullName evidence="3 8">Cysteine desulfurase</fullName>
        <ecNumber evidence="3 8">2.8.1.7</ecNumber>
    </recommendedName>
</protein>
<dbReference type="Proteomes" id="UP000265489">
    <property type="component" value="Unassembled WGS sequence"/>
</dbReference>
<dbReference type="InterPro" id="IPR016454">
    <property type="entry name" value="Cysteine_dSase"/>
</dbReference>